<proteinExistence type="predicted"/>
<dbReference type="Proteomes" id="UP001176941">
    <property type="component" value="Chromosome 6"/>
</dbReference>
<evidence type="ECO:0000313" key="3">
    <source>
        <dbReference type="Proteomes" id="UP001176941"/>
    </source>
</evidence>
<feature type="region of interest" description="Disordered" evidence="1">
    <location>
        <begin position="1"/>
        <end position="48"/>
    </location>
</feature>
<evidence type="ECO:0000256" key="1">
    <source>
        <dbReference type="SAM" id="MobiDB-lite"/>
    </source>
</evidence>
<protein>
    <submittedName>
        <fullName evidence="2">Uncharacterized protein</fullName>
    </submittedName>
</protein>
<gene>
    <name evidence="2" type="ORF">MRATA1EN1_LOCUS26116</name>
</gene>
<reference evidence="2" key="1">
    <citation type="submission" date="2023-04" db="EMBL/GenBank/DDBJ databases">
        <authorList>
            <consortium name="ELIXIR-Norway"/>
        </authorList>
    </citation>
    <scope>NUCLEOTIDE SEQUENCE [LARGE SCALE GENOMIC DNA]</scope>
</reference>
<feature type="region of interest" description="Disordered" evidence="1">
    <location>
        <begin position="70"/>
        <end position="108"/>
    </location>
</feature>
<accession>A0ABN8ZTU6</accession>
<feature type="compositionally biased region" description="Low complexity" evidence="1">
    <location>
        <begin position="82"/>
        <end position="97"/>
    </location>
</feature>
<keyword evidence="3" id="KW-1185">Reference proteome</keyword>
<dbReference type="EMBL" id="OX459942">
    <property type="protein sequence ID" value="CAI9177154.1"/>
    <property type="molecule type" value="Genomic_DNA"/>
</dbReference>
<organism evidence="2 3">
    <name type="scientific">Rangifer tarandus platyrhynchus</name>
    <name type="common">Svalbard reindeer</name>
    <dbReference type="NCBI Taxonomy" id="3082113"/>
    <lineage>
        <taxon>Eukaryota</taxon>
        <taxon>Metazoa</taxon>
        <taxon>Chordata</taxon>
        <taxon>Craniata</taxon>
        <taxon>Vertebrata</taxon>
        <taxon>Euteleostomi</taxon>
        <taxon>Mammalia</taxon>
        <taxon>Eutheria</taxon>
        <taxon>Laurasiatheria</taxon>
        <taxon>Artiodactyla</taxon>
        <taxon>Ruminantia</taxon>
        <taxon>Pecora</taxon>
        <taxon>Cervidae</taxon>
        <taxon>Odocoileinae</taxon>
        <taxon>Rangifer</taxon>
    </lineage>
</organism>
<feature type="compositionally biased region" description="Low complexity" evidence="1">
    <location>
        <begin position="23"/>
        <end position="37"/>
    </location>
</feature>
<evidence type="ECO:0000313" key="2">
    <source>
        <dbReference type="EMBL" id="CAI9177154.1"/>
    </source>
</evidence>
<sequence length="108" mass="11181">MRRGLADGCQEFPMRGGGGKFGQLGLANGEPPEGSAPAPRPRPPLRPQRECVRLAQCAWRLGLSAGARQAVRELQPPPPPAAAFASSAAAEPGAGELARPRQPSPAQP</sequence>
<name>A0ABN8ZTU6_RANTA</name>